<accession>W7CWT0</accession>
<protein>
    <submittedName>
        <fullName evidence="1">Uncharacterized protein</fullName>
    </submittedName>
</protein>
<keyword evidence="2" id="KW-1185">Reference proteome</keyword>
<name>W7CWT0_9LIST</name>
<proteinExistence type="predicted"/>
<evidence type="ECO:0000313" key="1">
    <source>
        <dbReference type="EMBL" id="EUJ43974.1"/>
    </source>
</evidence>
<organism evidence="1 2">
    <name type="scientific">Listeria riparia FSL S10-1204</name>
    <dbReference type="NCBI Taxonomy" id="1265816"/>
    <lineage>
        <taxon>Bacteria</taxon>
        <taxon>Bacillati</taxon>
        <taxon>Bacillota</taxon>
        <taxon>Bacilli</taxon>
        <taxon>Bacillales</taxon>
        <taxon>Listeriaceae</taxon>
        <taxon>Listeria</taxon>
    </lineage>
</organism>
<dbReference type="EMBL" id="AODL01000017">
    <property type="protein sequence ID" value="EUJ43974.1"/>
    <property type="molecule type" value="Genomic_DNA"/>
</dbReference>
<gene>
    <name evidence="1" type="ORF">PRIP_11254</name>
</gene>
<comment type="caution">
    <text evidence="1">The sequence shown here is derived from an EMBL/GenBank/DDBJ whole genome shotgun (WGS) entry which is preliminary data.</text>
</comment>
<dbReference type="Proteomes" id="UP000019248">
    <property type="component" value="Unassembled WGS sequence"/>
</dbReference>
<dbReference type="AlphaFoldDB" id="W7CWT0"/>
<sequence>MASLSDGDFENIASFYGLTHRFAHAYIGSVTHFVRTLLKNIHYDMVESDRLWLLFQMETSKTLPLFMD</sequence>
<reference evidence="1 2" key="1">
    <citation type="journal article" date="2014" name="Int. J. Syst. Evol. Microbiol.">
        <title>Listeria floridensis sp. nov., Listeria aquatica sp. nov., Listeria cornellensis sp. nov., Listeria riparia sp. nov. and Listeria grandensis sp. nov., from agricultural and natural environments.</title>
        <authorList>
            <person name="den Bakker H.C."/>
            <person name="Warchocki S."/>
            <person name="Wright E.M."/>
            <person name="Allred A.F."/>
            <person name="Ahlstrom C."/>
            <person name="Manuel C.S."/>
            <person name="Stasiewicz M.J."/>
            <person name="Burrell A."/>
            <person name="Roof S."/>
            <person name="Strawn L."/>
            <person name="Fortes E.D."/>
            <person name="Nightingale K.K."/>
            <person name="Kephart D."/>
            <person name="Wiedmann M."/>
        </authorList>
    </citation>
    <scope>NUCLEOTIDE SEQUENCE [LARGE SCALE GENOMIC DNA]</scope>
    <source>
        <strain evidence="1 2">FSL S10-1204</strain>
    </source>
</reference>
<evidence type="ECO:0000313" key="2">
    <source>
        <dbReference type="Proteomes" id="UP000019248"/>
    </source>
</evidence>